<dbReference type="AlphaFoldDB" id="A0A934K765"/>
<dbReference type="Proteomes" id="UP000612893">
    <property type="component" value="Unassembled WGS sequence"/>
</dbReference>
<organism evidence="2 3">
    <name type="scientific">Candidatus Nephthysia bennettiae</name>
    <dbReference type="NCBI Taxonomy" id="3127016"/>
    <lineage>
        <taxon>Bacteria</taxon>
        <taxon>Bacillati</taxon>
        <taxon>Candidatus Dormiibacterota</taxon>
        <taxon>Candidatus Dormibacteria</taxon>
        <taxon>Candidatus Dormibacterales</taxon>
        <taxon>Candidatus Dormibacteraceae</taxon>
        <taxon>Candidatus Nephthysia</taxon>
    </lineage>
</organism>
<dbReference type="EMBL" id="JAEKNR010000116">
    <property type="protein sequence ID" value="MBJ7598532.1"/>
    <property type="molecule type" value="Genomic_DNA"/>
</dbReference>
<proteinExistence type="predicted"/>
<comment type="caution">
    <text evidence="2">The sequence shown here is derived from an EMBL/GenBank/DDBJ whole genome shotgun (WGS) entry which is preliminary data.</text>
</comment>
<evidence type="ECO:0000313" key="2">
    <source>
        <dbReference type="EMBL" id="MBJ7598532.1"/>
    </source>
</evidence>
<gene>
    <name evidence="2" type="ORF">JF922_10665</name>
</gene>
<feature type="transmembrane region" description="Helical" evidence="1">
    <location>
        <begin position="51"/>
        <end position="70"/>
    </location>
</feature>
<reference evidence="2" key="1">
    <citation type="submission" date="2020-10" db="EMBL/GenBank/DDBJ databases">
        <title>Ca. Dormibacterota MAGs.</title>
        <authorList>
            <person name="Montgomery K."/>
        </authorList>
    </citation>
    <scope>NUCLEOTIDE SEQUENCE [LARGE SCALE GENOMIC DNA]</scope>
    <source>
        <strain evidence="2">SC8812_S17_10</strain>
    </source>
</reference>
<name>A0A934K765_9BACT</name>
<protein>
    <submittedName>
        <fullName evidence="2">Uncharacterized protein</fullName>
    </submittedName>
</protein>
<evidence type="ECO:0000256" key="1">
    <source>
        <dbReference type="SAM" id="Phobius"/>
    </source>
</evidence>
<accession>A0A934K765</accession>
<keyword evidence="3" id="KW-1185">Reference proteome</keyword>
<feature type="transmembrane region" description="Helical" evidence="1">
    <location>
        <begin position="26"/>
        <end position="44"/>
    </location>
</feature>
<sequence length="83" mass="8541">MIWLAAVKLAFDPTLAGPTATLKTALGNLFAIGLMVGAVYYLFVARKVSKAITFGLLGAICAILFDVAAIESLGAGIKTLLGL</sequence>
<evidence type="ECO:0000313" key="3">
    <source>
        <dbReference type="Proteomes" id="UP000612893"/>
    </source>
</evidence>
<dbReference type="RefSeq" id="WP_338201607.1">
    <property type="nucleotide sequence ID" value="NZ_JAEKNR010000116.1"/>
</dbReference>
<keyword evidence="1" id="KW-0472">Membrane</keyword>
<keyword evidence="1" id="KW-1133">Transmembrane helix</keyword>
<keyword evidence="1" id="KW-0812">Transmembrane</keyword>